<organism evidence="3 4">
    <name type="scientific">Zasmidium cellare ATCC 36951</name>
    <dbReference type="NCBI Taxonomy" id="1080233"/>
    <lineage>
        <taxon>Eukaryota</taxon>
        <taxon>Fungi</taxon>
        <taxon>Dikarya</taxon>
        <taxon>Ascomycota</taxon>
        <taxon>Pezizomycotina</taxon>
        <taxon>Dothideomycetes</taxon>
        <taxon>Dothideomycetidae</taxon>
        <taxon>Mycosphaerellales</taxon>
        <taxon>Mycosphaerellaceae</taxon>
        <taxon>Zasmidium</taxon>
    </lineage>
</organism>
<dbReference type="OrthoDB" id="5357513at2759"/>
<dbReference type="InterPro" id="IPR036812">
    <property type="entry name" value="NAD(P)_OxRdtase_dom_sf"/>
</dbReference>
<protein>
    <recommendedName>
        <fullName evidence="2">NADP-dependent oxidoreductase domain-containing protein</fullName>
    </recommendedName>
</protein>
<sequence>MAATKAVKIPSLIYGTAWKKEKTQELVKQALLNGFTAVDTAAQPKHYQEDLVGAGIRDALKGGQLKREDLYIQTKFTSVHGQDPKNMPHDLKATITEQVNASVASSLKNLRHTGNFADSYIDCLVLHSPFPSISQTQEAWRAMESHVPHVVRTLGISNTYQLSALKELYSFAKVKPSVLQNRFYQDEGYDRNIRAFCKEKGIKYQSFWTLTANPHLLRSEPVNIIAKETGVTKPVALYALVIGLGDASVLNGTTNRQRMAEDIAGMQAVEKWKAANGSAWAHSFKAFDALLD</sequence>
<dbReference type="FunFam" id="3.20.20.100:FF:000045">
    <property type="entry name" value="Aldo-keto reductase (AKR), putative"/>
    <property type="match status" value="1"/>
</dbReference>
<name>A0A6A6CBJ7_ZASCE</name>
<dbReference type="InterPro" id="IPR020471">
    <property type="entry name" value="AKR"/>
</dbReference>
<feature type="domain" description="NADP-dependent oxidoreductase" evidence="2">
    <location>
        <begin position="17"/>
        <end position="205"/>
    </location>
</feature>
<evidence type="ECO:0000256" key="1">
    <source>
        <dbReference type="ARBA" id="ARBA00023002"/>
    </source>
</evidence>
<dbReference type="PANTHER" id="PTHR11732">
    <property type="entry name" value="ALDO/KETO REDUCTASE"/>
    <property type="match status" value="1"/>
</dbReference>
<dbReference type="CDD" id="cd19071">
    <property type="entry name" value="AKR_AKR1-5-like"/>
    <property type="match status" value="1"/>
</dbReference>
<accession>A0A6A6CBJ7</accession>
<keyword evidence="1" id="KW-0560">Oxidoreductase</keyword>
<dbReference type="AlphaFoldDB" id="A0A6A6CBJ7"/>
<dbReference type="InterPro" id="IPR023210">
    <property type="entry name" value="NADP_OxRdtase_dom"/>
</dbReference>
<dbReference type="SUPFAM" id="SSF51430">
    <property type="entry name" value="NAD(P)-linked oxidoreductase"/>
    <property type="match status" value="1"/>
</dbReference>
<gene>
    <name evidence="3" type="ORF">M409DRAFT_68836</name>
</gene>
<dbReference type="Proteomes" id="UP000799537">
    <property type="component" value="Unassembled WGS sequence"/>
</dbReference>
<dbReference type="Gene3D" id="3.20.20.100">
    <property type="entry name" value="NADP-dependent oxidoreductase domain"/>
    <property type="match status" value="1"/>
</dbReference>
<evidence type="ECO:0000313" key="3">
    <source>
        <dbReference type="EMBL" id="KAF2162846.1"/>
    </source>
</evidence>
<dbReference type="Pfam" id="PF00248">
    <property type="entry name" value="Aldo_ket_red"/>
    <property type="match status" value="1"/>
</dbReference>
<dbReference type="GO" id="GO:0016491">
    <property type="term" value="F:oxidoreductase activity"/>
    <property type="evidence" value="ECO:0007669"/>
    <property type="project" value="UniProtKB-KW"/>
</dbReference>
<dbReference type="RefSeq" id="XP_033663735.1">
    <property type="nucleotide sequence ID" value="XM_033818008.1"/>
</dbReference>
<evidence type="ECO:0000313" key="4">
    <source>
        <dbReference type="Proteomes" id="UP000799537"/>
    </source>
</evidence>
<reference evidence="3" key="1">
    <citation type="journal article" date="2020" name="Stud. Mycol.">
        <title>101 Dothideomycetes genomes: a test case for predicting lifestyles and emergence of pathogens.</title>
        <authorList>
            <person name="Haridas S."/>
            <person name="Albert R."/>
            <person name="Binder M."/>
            <person name="Bloem J."/>
            <person name="Labutti K."/>
            <person name="Salamov A."/>
            <person name="Andreopoulos B."/>
            <person name="Baker S."/>
            <person name="Barry K."/>
            <person name="Bills G."/>
            <person name="Bluhm B."/>
            <person name="Cannon C."/>
            <person name="Castanera R."/>
            <person name="Culley D."/>
            <person name="Daum C."/>
            <person name="Ezra D."/>
            <person name="Gonzalez J."/>
            <person name="Henrissat B."/>
            <person name="Kuo A."/>
            <person name="Liang C."/>
            <person name="Lipzen A."/>
            <person name="Lutzoni F."/>
            <person name="Magnuson J."/>
            <person name="Mondo S."/>
            <person name="Nolan M."/>
            <person name="Ohm R."/>
            <person name="Pangilinan J."/>
            <person name="Park H.-J."/>
            <person name="Ramirez L."/>
            <person name="Alfaro M."/>
            <person name="Sun H."/>
            <person name="Tritt A."/>
            <person name="Yoshinaga Y."/>
            <person name="Zwiers L.-H."/>
            <person name="Turgeon B."/>
            <person name="Goodwin S."/>
            <person name="Spatafora J."/>
            <person name="Crous P."/>
            <person name="Grigoriev I."/>
        </authorList>
    </citation>
    <scope>NUCLEOTIDE SEQUENCE</scope>
    <source>
        <strain evidence="3">ATCC 36951</strain>
    </source>
</reference>
<dbReference type="EMBL" id="ML993611">
    <property type="protein sequence ID" value="KAF2162846.1"/>
    <property type="molecule type" value="Genomic_DNA"/>
</dbReference>
<dbReference type="GeneID" id="54571280"/>
<proteinExistence type="predicted"/>
<keyword evidence="4" id="KW-1185">Reference proteome</keyword>
<evidence type="ECO:0000259" key="2">
    <source>
        <dbReference type="Pfam" id="PF00248"/>
    </source>
</evidence>